<gene>
    <name evidence="2" type="ORF">BS47DRAFT_1482897</name>
</gene>
<feature type="region of interest" description="Disordered" evidence="1">
    <location>
        <begin position="87"/>
        <end position="120"/>
    </location>
</feature>
<sequence>MEAFATKANQRDGHKWIVCGHASRLGLDHVHTIPKAEDDIWEDLRMRQFIPAEATSVEHGARNAILLCRIITHFLMDLLSTSMWIQDAPDGRQPHDDDEDAGDNNGNSKHNIKKPRAKENISRTNVIPASTSYTGSRQVVPGHTPMETLETLSANAGPCQAITSMNPFGNPTDLEAQTLLC</sequence>
<comment type="caution">
    <text evidence="2">The sequence shown here is derived from an EMBL/GenBank/DDBJ whole genome shotgun (WGS) entry which is preliminary data.</text>
</comment>
<organism evidence="2 3">
    <name type="scientific">Hydnum rufescens UP504</name>
    <dbReference type="NCBI Taxonomy" id="1448309"/>
    <lineage>
        <taxon>Eukaryota</taxon>
        <taxon>Fungi</taxon>
        <taxon>Dikarya</taxon>
        <taxon>Basidiomycota</taxon>
        <taxon>Agaricomycotina</taxon>
        <taxon>Agaricomycetes</taxon>
        <taxon>Cantharellales</taxon>
        <taxon>Hydnaceae</taxon>
        <taxon>Hydnum</taxon>
    </lineage>
</organism>
<reference evidence="2" key="1">
    <citation type="journal article" date="2020" name="Nat. Commun.">
        <title>Large-scale genome sequencing of mycorrhizal fungi provides insights into the early evolution of symbiotic traits.</title>
        <authorList>
            <person name="Miyauchi S."/>
            <person name="Kiss E."/>
            <person name="Kuo A."/>
            <person name="Drula E."/>
            <person name="Kohler A."/>
            <person name="Sanchez-Garcia M."/>
            <person name="Morin E."/>
            <person name="Andreopoulos B."/>
            <person name="Barry K.W."/>
            <person name="Bonito G."/>
            <person name="Buee M."/>
            <person name="Carver A."/>
            <person name="Chen C."/>
            <person name="Cichocki N."/>
            <person name="Clum A."/>
            <person name="Culley D."/>
            <person name="Crous P.W."/>
            <person name="Fauchery L."/>
            <person name="Girlanda M."/>
            <person name="Hayes R.D."/>
            <person name="Keri Z."/>
            <person name="LaButti K."/>
            <person name="Lipzen A."/>
            <person name="Lombard V."/>
            <person name="Magnuson J."/>
            <person name="Maillard F."/>
            <person name="Murat C."/>
            <person name="Nolan M."/>
            <person name="Ohm R.A."/>
            <person name="Pangilinan J."/>
            <person name="Pereira M.F."/>
            <person name="Perotto S."/>
            <person name="Peter M."/>
            <person name="Pfister S."/>
            <person name="Riley R."/>
            <person name="Sitrit Y."/>
            <person name="Stielow J.B."/>
            <person name="Szollosi G."/>
            <person name="Zifcakova L."/>
            <person name="Stursova M."/>
            <person name="Spatafora J.W."/>
            <person name="Tedersoo L."/>
            <person name="Vaario L.M."/>
            <person name="Yamada A."/>
            <person name="Yan M."/>
            <person name="Wang P."/>
            <person name="Xu J."/>
            <person name="Bruns T."/>
            <person name="Baldrian P."/>
            <person name="Vilgalys R."/>
            <person name="Dunand C."/>
            <person name="Henrissat B."/>
            <person name="Grigoriev I.V."/>
            <person name="Hibbett D."/>
            <person name="Nagy L.G."/>
            <person name="Martin F.M."/>
        </authorList>
    </citation>
    <scope>NUCLEOTIDE SEQUENCE</scope>
    <source>
        <strain evidence="2">UP504</strain>
    </source>
</reference>
<evidence type="ECO:0000256" key="1">
    <source>
        <dbReference type="SAM" id="MobiDB-lite"/>
    </source>
</evidence>
<evidence type="ECO:0000313" key="2">
    <source>
        <dbReference type="EMBL" id="KAF9517929.1"/>
    </source>
</evidence>
<dbReference type="Proteomes" id="UP000886523">
    <property type="component" value="Unassembled WGS sequence"/>
</dbReference>
<proteinExistence type="predicted"/>
<keyword evidence="3" id="KW-1185">Reference proteome</keyword>
<dbReference type="EMBL" id="MU128928">
    <property type="protein sequence ID" value="KAF9517929.1"/>
    <property type="molecule type" value="Genomic_DNA"/>
</dbReference>
<evidence type="ECO:0000313" key="3">
    <source>
        <dbReference type="Proteomes" id="UP000886523"/>
    </source>
</evidence>
<protein>
    <submittedName>
        <fullName evidence="2">Uncharacterized protein</fullName>
    </submittedName>
</protein>
<dbReference type="AlphaFoldDB" id="A0A9P6E0D3"/>
<name>A0A9P6E0D3_9AGAM</name>
<accession>A0A9P6E0D3</accession>